<evidence type="ECO:0000256" key="6">
    <source>
        <dbReference type="ARBA" id="ARBA00023136"/>
    </source>
</evidence>
<comment type="caution">
    <text evidence="9">The sequence shown here is derived from an EMBL/GenBank/DDBJ whole genome shotgun (WGS) entry which is preliminary data.</text>
</comment>
<organism evidence="9 10">
    <name type="scientific">Paradesertivirga mongoliensis</name>
    <dbReference type="NCBI Taxonomy" id="2100740"/>
    <lineage>
        <taxon>Bacteria</taxon>
        <taxon>Pseudomonadati</taxon>
        <taxon>Bacteroidota</taxon>
        <taxon>Sphingobacteriia</taxon>
        <taxon>Sphingobacteriales</taxon>
        <taxon>Sphingobacteriaceae</taxon>
        <taxon>Paradesertivirga</taxon>
    </lineage>
</organism>
<keyword evidence="10" id="KW-1185">Reference proteome</keyword>
<comment type="similarity">
    <text evidence="2">Belongs to the bacterial sugar transferase family.</text>
</comment>
<evidence type="ECO:0000256" key="4">
    <source>
        <dbReference type="ARBA" id="ARBA00022692"/>
    </source>
</evidence>
<evidence type="ECO:0000256" key="3">
    <source>
        <dbReference type="ARBA" id="ARBA00022679"/>
    </source>
</evidence>
<evidence type="ECO:0000313" key="9">
    <source>
        <dbReference type="EMBL" id="MFD2162893.1"/>
    </source>
</evidence>
<dbReference type="InterPro" id="IPR017475">
    <property type="entry name" value="EPS_sugar_tfrase"/>
</dbReference>
<dbReference type="EC" id="2.7.8.31" evidence="9"/>
<dbReference type="GO" id="GO:0089702">
    <property type="term" value="F:undecaprenyl-phosphate glucose phosphotransferase activity"/>
    <property type="evidence" value="ECO:0007669"/>
    <property type="project" value="UniProtKB-EC"/>
</dbReference>
<feature type="transmembrane region" description="Helical" evidence="7">
    <location>
        <begin position="84"/>
        <end position="101"/>
    </location>
</feature>
<evidence type="ECO:0000256" key="2">
    <source>
        <dbReference type="ARBA" id="ARBA00006464"/>
    </source>
</evidence>
<keyword evidence="6 7" id="KW-0472">Membrane</keyword>
<dbReference type="RefSeq" id="WP_255902717.1">
    <property type="nucleotide sequence ID" value="NZ_JAFMZO010000003.1"/>
</dbReference>
<dbReference type="InterPro" id="IPR017473">
    <property type="entry name" value="Undecaprenyl-P_gluc_Ptfrase"/>
</dbReference>
<evidence type="ECO:0000313" key="10">
    <source>
        <dbReference type="Proteomes" id="UP001597387"/>
    </source>
</evidence>
<evidence type="ECO:0000256" key="7">
    <source>
        <dbReference type="SAM" id="Phobius"/>
    </source>
</evidence>
<evidence type="ECO:0000256" key="5">
    <source>
        <dbReference type="ARBA" id="ARBA00022989"/>
    </source>
</evidence>
<dbReference type="EMBL" id="JBHUHZ010000001">
    <property type="protein sequence ID" value="MFD2162893.1"/>
    <property type="molecule type" value="Genomic_DNA"/>
</dbReference>
<gene>
    <name evidence="9" type="ORF">ACFSJU_10860</name>
</gene>
<evidence type="ECO:0000259" key="8">
    <source>
        <dbReference type="Pfam" id="PF02397"/>
    </source>
</evidence>
<keyword evidence="3 9" id="KW-0808">Transferase</keyword>
<keyword evidence="5 7" id="KW-1133">Transmembrane helix</keyword>
<comment type="subcellular location">
    <subcellularLocation>
        <location evidence="1">Membrane</location>
        <topology evidence="1">Multi-pass membrane protein</topology>
    </subcellularLocation>
</comment>
<dbReference type="NCBIfam" id="TIGR03023">
    <property type="entry name" value="WcaJ_sugtrans"/>
    <property type="match status" value="1"/>
</dbReference>
<dbReference type="Pfam" id="PF02397">
    <property type="entry name" value="Bac_transf"/>
    <property type="match status" value="1"/>
</dbReference>
<protein>
    <submittedName>
        <fullName evidence="9">Undecaprenyl-phosphate glucose phosphotransferase</fullName>
        <ecNumber evidence="9">2.7.8.31</ecNumber>
    </submittedName>
</protein>
<evidence type="ECO:0000256" key="1">
    <source>
        <dbReference type="ARBA" id="ARBA00004141"/>
    </source>
</evidence>
<dbReference type="PANTHER" id="PTHR30576">
    <property type="entry name" value="COLANIC BIOSYNTHESIS UDP-GLUCOSE LIPID CARRIER TRANSFERASE"/>
    <property type="match status" value="1"/>
</dbReference>
<reference evidence="10" key="1">
    <citation type="journal article" date="2019" name="Int. J. Syst. Evol. Microbiol.">
        <title>The Global Catalogue of Microorganisms (GCM) 10K type strain sequencing project: providing services to taxonomists for standard genome sequencing and annotation.</title>
        <authorList>
            <consortium name="The Broad Institute Genomics Platform"/>
            <consortium name="The Broad Institute Genome Sequencing Center for Infectious Disease"/>
            <person name="Wu L."/>
            <person name="Ma J."/>
        </authorList>
    </citation>
    <scope>NUCLEOTIDE SEQUENCE [LARGE SCALE GENOMIC DNA]</scope>
    <source>
        <strain evidence="10">KCTC 42217</strain>
    </source>
</reference>
<feature type="transmembrane region" description="Helical" evidence="7">
    <location>
        <begin position="7"/>
        <end position="27"/>
    </location>
</feature>
<dbReference type="Pfam" id="PF13727">
    <property type="entry name" value="CoA_binding_3"/>
    <property type="match status" value="1"/>
</dbReference>
<dbReference type="Proteomes" id="UP001597387">
    <property type="component" value="Unassembled WGS sequence"/>
</dbReference>
<feature type="transmembrane region" description="Helical" evidence="7">
    <location>
        <begin position="107"/>
        <end position="126"/>
    </location>
</feature>
<dbReference type="PANTHER" id="PTHR30576:SF0">
    <property type="entry name" value="UNDECAPRENYL-PHOSPHATE N-ACETYLGALACTOSAMINYL 1-PHOSPHATE TRANSFERASE-RELATED"/>
    <property type="match status" value="1"/>
</dbReference>
<proteinExistence type="inferred from homology"/>
<feature type="domain" description="Bacterial sugar transferase" evidence="8">
    <location>
        <begin position="269"/>
        <end position="453"/>
    </location>
</feature>
<keyword evidence="4 7" id="KW-0812">Transmembrane</keyword>
<dbReference type="InterPro" id="IPR003362">
    <property type="entry name" value="Bact_transf"/>
</dbReference>
<sequence>MQTRYLYFLKFILLISDLVLINFLFFFGFQLSNKIGGHMDLALYRENISTCNLLWLISSGVFGLYRDHTIPKLEFIYRATWRSIALHTFLFLAYLFFTYQIDFPRHFIVIFYGFMGFGFILSRFTGTALQNLLIRHLDIRKAVAVLGMNSGGLKLAAFLEQQSNMKFVGFLGKEGFYVDKEGKLIPAARQQLKKAATAGIKEIFVSIAPDRLEDIPQLMQEGEKQCLRLKFVPDFSTNQAYFRIDHMGGFPVLCLRNEPLEDMENRVKKRFLDIVISSLVILFIFSWLYLILALIIKLQSPGPILFKQLRSGRDNKPFYCYKFRSMRINDDSDINQATRNDDRITPIGKFMRRTSLDEFPQFFNVLFGDMSLIGPRPHMLSHTGQYRAIIDKYMVRHLVKPGISGWAQVNGFRGETNEQWLMEQRVEHDIWYMENWSAMLDIRIIFLTIINIFRGEDKAY</sequence>
<feature type="transmembrane region" description="Helical" evidence="7">
    <location>
        <begin position="47"/>
        <end position="64"/>
    </location>
</feature>
<feature type="transmembrane region" description="Helical" evidence="7">
    <location>
        <begin position="271"/>
        <end position="296"/>
    </location>
</feature>
<name>A0ABW4ZLE4_9SPHI</name>
<accession>A0ABW4ZLE4</accession>
<dbReference type="NCBIfam" id="TIGR03025">
    <property type="entry name" value="EPS_sugtrans"/>
    <property type="match status" value="1"/>
</dbReference>